<keyword evidence="2" id="KW-1185">Reference proteome</keyword>
<evidence type="ECO:0000313" key="1">
    <source>
        <dbReference type="EMBL" id="GAA3589947.1"/>
    </source>
</evidence>
<dbReference type="RefSeq" id="WP_345571208.1">
    <property type="nucleotide sequence ID" value="NZ_BAABDQ010000025.1"/>
</dbReference>
<accession>A0ABP6YS70</accession>
<dbReference type="Proteomes" id="UP001500630">
    <property type="component" value="Unassembled WGS sequence"/>
</dbReference>
<sequence length="78" mass="7751">MAGAAPASAQTGALLGSWRRDPLGPPAAVAATTAAVLVGDLLTGTTLQFDSLMGYTAVVGGATTGWPRCSWRASGSRC</sequence>
<reference evidence="2" key="1">
    <citation type="journal article" date="2019" name="Int. J. Syst. Evol. Microbiol.">
        <title>The Global Catalogue of Microorganisms (GCM) 10K type strain sequencing project: providing services to taxonomists for standard genome sequencing and annotation.</title>
        <authorList>
            <consortium name="The Broad Institute Genomics Platform"/>
            <consortium name="The Broad Institute Genome Sequencing Center for Infectious Disease"/>
            <person name="Wu L."/>
            <person name="Ma J."/>
        </authorList>
    </citation>
    <scope>NUCLEOTIDE SEQUENCE [LARGE SCALE GENOMIC DNA]</scope>
    <source>
        <strain evidence="2">JCM 17326</strain>
    </source>
</reference>
<evidence type="ECO:0000313" key="2">
    <source>
        <dbReference type="Proteomes" id="UP001500630"/>
    </source>
</evidence>
<proteinExistence type="predicted"/>
<dbReference type="EMBL" id="BAABDQ010000025">
    <property type="protein sequence ID" value="GAA3589947.1"/>
    <property type="molecule type" value="Genomic_DNA"/>
</dbReference>
<organism evidence="1 2">
    <name type="scientific">Nonomuraea rosea</name>
    <dbReference type="NCBI Taxonomy" id="638574"/>
    <lineage>
        <taxon>Bacteria</taxon>
        <taxon>Bacillati</taxon>
        <taxon>Actinomycetota</taxon>
        <taxon>Actinomycetes</taxon>
        <taxon>Streptosporangiales</taxon>
        <taxon>Streptosporangiaceae</taxon>
        <taxon>Nonomuraea</taxon>
    </lineage>
</organism>
<name>A0ABP6YS70_9ACTN</name>
<comment type="caution">
    <text evidence="1">The sequence shown here is derived from an EMBL/GenBank/DDBJ whole genome shotgun (WGS) entry which is preliminary data.</text>
</comment>
<protein>
    <submittedName>
        <fullName evidence="1">Uncharacterized protein</fullName>
    </submittedName>
</protein>
<gene>
    <name evidence="1" type="ORF">GCM10022419_085610</name>
</gene>